<protein>
    <submittedName>
        <fullName evidence="1">Competence CoiA-like family protein</fullName>
    </submittedName>
</protein>
<reference evidence="1 4" key="1">
    <citation type="journal article" date="2015" name="Genome Announc.">
        <title>Complete genome sequences for 35 biothreat assay-relevant bacillus species.</title>
        <authorList>
            <person name="Johnson S.L."/>
            <person name="Daligault H.E."/>
            <person name="Davenport K.W."/>
            <person name="Jaissle J."/>
            <person name="Frey K.G."/>
            <person name="Ladner J.T."/>
            <person name="Broomall S.M."/>
            <person name="Bishop-Lilly K.A."/>
            <person name="Bruce D.C."/>
            <person name="Gibbons H.S."/>
            <person name="Coyne S.R."/>
            <person name="Lo C.C."/>
            <person name="Meincke L."/>
            <person name="Munk A.C."/>
            <person name="Koroleva G.I."/>
            <person name="Rosenzweig C.N."/>
            <person name="Palacios G.F."/>
            <person name="Redden C.L."/>
            <person name="Minogue T.D."/>
            <person name="Chain P.S."/>
        </authorList>
    </citation>
    <scope>NUCLEOTIDE SEQUENCE [LARGE SCALE GENOMIC DNA]</scope>
    <source>
        <strain evidence="1 4">HD1011</strain>
        <plasmid evidence="1 4">2</plasmid>
    </source>
</reference>
<evidence type="ECO:0000313" key="5">
    <source>
        <dbReference type="Proteomes" id="UP000501107"/>
    </source>
</evidence>
<name>A0A0B5NBM3_BACTU</name>
<dbReference type="EMBL" id="CP053979">
    <property type="protein sequence ID" value="QKH22715.1"/>
    <property type="molecule type" value="Genomic_DNA"/>
</dbReference>
<accession>A0A0B5NBM3</accession>
<dbReference type="AlphaFoldDB" id="A0A0B5NBM3"/>
<dbReference type="KEGG" id="btw:BF38_5846"/>
<evidence type="ECO:0000313" key="1">
    <source>
        <dbReference type="EMBL" id="AJG73800.1"/>
    </source>
</evidence>
<evidence type="ECO:0000313" key="4">
    <source>
        <dbReference type="Proteomes" id="UP000031876"/>
    </source>
</evidence>
<dbReference type="Proteomes" id="UP000031876">
    <property type="component" value="Plasmid 2"/>
</dbReference>
<dbReference type="Proteomes" id="UP000501107">
    <property type="component" value="Plasmid unnamed3"/>
</dbReference>
<geneLocation type="plasmid" evidence="1 4">
    <name>2</name>
</geneLocation>
<evidence type="ECO:0000313" key="2">
    <source>
        <dbReference type="EMBL" id="MDR4174837.1"/>
    </source>
</evidence>
<evidence type="ECO:0000313" key="3">
    <source>
        <dbReference type="EMBL" id="QKH22715.1"/>
    </source>
</evidence>
<gene>
    <name evidence="1" type="ORF">BF38_5846</name>
    <name evidence="2" type="ORF">FO599_01660</name>
    <name evidence="3" type="ORF">FOC89_01645</name>
</gene>
<dbReference type="RefSeq" id="WP_000261307.1">
    <property type="nucleotide sequence ID" value="NZ_CP009334.1"/>
</dbReference>
<dbReference type="Proteomes" id="UP001181533">
    <property type="component" value="Unassembled WGS sequence"/>
</dbReference>
<sequence length="444" mass="52266">MVVNLDFALEGDKVVHIKDRLSRDMTYKCPFCGDEVGYRKGSEREHCFYHKNLETCNPTKETLLHYDSKHYLSNFINNTDYRVIGKDLYFTVNWSLLDADYYKILKNLGMTMYSISLKELLSYYSTFYSEVEKTVSTFKADVCVVNKTYSTNPLVFEIFVTHKNEEEKVKYLKDSNIPYLELKPTRTSEGFIYEVVDFNLEDFLEYKYSTLRESILNLVYKDQKEELKSKVSEEVRVTIKEELEKDIKNEFLMEARKDISNINLRDFIKKSLYKEMNSIDCLNSKVKNRPLKRRERYYNFETKIHKGNKILIANMGNYYVTDPLNMLSSLINQLSNHYDIEILIADIPNYNRTSNREEVIGFNLMLPNEKSTGIQLKSIMLSSLDYLFSNPELQTTKLTIYGIDSKGKWVKTTRVKRDKISSVIEAYKNAGMGYRSHKIEELPY</sequence>
<dbReference type="EMBL" id="CP009334">
    <property type="protein sequence ID" value="AJG73800.1"/>
    <property type="molecule type" value="Genomic_DNA"/>
</dbReference>
<dbReference type="EMBL" id="VKQN01000001">
    <property type="protein sequence ID" value="MDR4174837.1"/>
    <property type="molecule type" value="Genomic_DNA"/>
</dbReference>
<geneLocation type="plasmid" evidence="3 5">
    <name>unnamed3</name>
</geneLocation>
<reference evidence="2" key="2">
    <citation type="submission" date="2019-07" db="EMBL/GenBank/DDBJ databases">
        <title>Phylogenomic Reclassification of ATCC Bacillus Strains and Various Taxa within the Genus Bacillus.</title>
        <authorList>
            <person name="Riojas M.A."/>
            <person name="Frank A.M."/>
            <person name="Fenn S.L."/>
            <person name="King S.P."/>
            <person name="Brower S.M."/>
            <person name="Hazbon M.H."/>
        </authorList>
    </citation>
    <scope>NUCLEOTIDE SEQUENCE</scope>
    <source>
        <strain evidence="2">ATCC 35646</strain>
    </source>
</reference>
<organism evidence="3 5">
    <name type="scientific">Bacillus thuringiensis</name>
    <dbReference type="NCBI Taxonomy" id="1428"/>
    <lineage>
        <taxon>Bacteria</taxon>
        <taxon>Bacillati</taxon>
        <taxon>Bacillota</taxon>
        <taxon>Bacilli</taxon>
        <taxon>Bacillales</taxon>
        <taxon>Bacillaceae</taxon>
        <taxon>Bacillus</taxon>
        <taxon>Bacillus cereus group</taxon>
    </lineage>
</organism>
<reference evidence="3 5" key="3">
    <citation type="submission" date="2020-05" db="EMBL/GenBank/DDBJ databases">
        <title>FDA dAtabase for Regulatory Grade micrObial Sequences (FDA-ARGOS): Supporting development and validation of Infectious Disease Dx tests.</title>
        <authorList>
            <person name="Nelson B."/>
            <person name="Plummer A."/>
            <person name="Tallon L."/>
            <person name="Sadzewicz L."/>
            <person name="Zhao X."/>
            <person name="Vavikolanu K."/>
            <person name="Mehta A."/>
            <person name="Aluvathingal J."/>
            <person name="Nadendla S."/>
            <person name="Myers T."/>
            <person name="Yan Y."/>
            <person name="Sichtig H."/>
        </authorList>
    </citation>
    <scope>NUCLEOTIDE SEQUENCE [LARGE SCALE GENOMIC DNA]</scope>
    <source>
        <strain evidence="3 5">FDAARGOS_795</strain>
        <plasmid evidence="3 5">unnamed3</plasmid>
    </source>
</reference>
<keyword evidence="3" id="KW-0614">Plasmid</keyword>
<proteinExistence type="predicted"/>